<keyword evidence="2" id="KW-0472">Membrane</keyword>
<feature type="transmembrane region" description="Helical" evidence="2">
    <location>
        <begin position="226"/>
        <end position="251"/>
    </location>
</feature>
<dbReference type="EMBL" id="OX465081">
    <property type="protein sequence ID" value="CAI9283842.1"/>
    <property type="molecule type" value="Genomic_DNA"/>
</dbReference>
<dbReference type="PANTHER" id="PTHR48223:SF1">
    <property type="entry name" value="ABC TRANSMEMBRANE TYPE-1 DOMAIN-CONTAINING PROTEIN"/>
    <property type="match status" value="1"/>
</dbReference>
<feature type="region of interest" description="Disordered" evidence="1">
    <location>
        <begin position="63"/>
        <end position="126"/>
    </location>
</feature>
<accession>A0AA36E6A1</accession>
<feature type="compositionally biased region" description="Polar residues" evidence="1">
    <location>
        <begin position="112"/>
        <end position="126"/>
    </location>
</feature>
<sequence length="334" mass="38011">MALVTHQVQGSYAPPRPLSLKKGIESKNFLAAFPIVKRTDIILLKHRSCLCVKAPQSKRKPLKISSFKGNVQNDESGARENGSKSTKNPVKLSYLPQDRKETLAESPKVKNNHATPTSNMQQETTAGSQAIQQLFKSWLTLLRTPSSSSSQSQLPNETLEETSENEIVETDDKKIQTSGRGVILKTVWRSFLGLDATIKIPVMIFIPMYLAVNIKYGPEVAKELTPLWICGPLIVALYIKILHGLCLLYIYSFKQSVKVVKDLPVYYDYVISGKLKEAINGRLWKPVVEFRKLGYKGIWKNFQEWAMDKYLDYIESIWPHYCKLIRFLKKANFI</sequence>
<evidence type="ECO:0000256" key="2">
    <source>
        <dbReference type="SAM" id="Phobius"/>
    </source>
</evidence>
<evidence type="ECO:0000256" key="1">
    <source>
        <dbReference type="SAM" id="MobiDB-lite"/>
    </source>
</evidence>
<proteinExistence type="predicted"/>
<organism evidence="3 4">
    <name type="scientific">Lactuca saligna</name>
    <name type="common">Willowleaf lettuce</name>
    <dbReference type="NCBI Taxonomy" id="75948"/>
    <lineage>
        <taxon>Eukaryota</taxon>
        <taxon>Viridiplantae</taxon>
        <taxon>Streptophyta</taxon>
        <taxon>Embryophyta</taxon>
        <taxon>Tracheophyta</taxon>
        <taxon>Spermatophyta</taxon>
        <taxon>Magnoliopsida</taxon>
        <taxon>eudicotyledons</taxon>
        <taxon>Gunneridae</taxon>
        <taxon>Pentapetalae</taxon>
        <taxon>asterids</taxon>
        <taxon>campanulids</taxon>
        <taxon>Asterales</taxon>
        <taxon>Asteraceae</taxon>
        <taxon>Cichorioideae</taxon>
        <taxon>Cichorieae</taxon>
        <taxon>Lactucinae</taxon>
        <taxon>Lactuca</taxon>
    </lineage>
</organism>
<protein>
    <submittedName>
        <fullName evidence="3">Uncharacterized protein</fullName>
    </submittedName>
</protein>
<dbReference type="PANTHER" id="PTHR48223">
    <property type="entry name" value="DEFECTIVE 2759, PUTATIVE ISOFORM 1-RELATED"/>
    <property type="match status" value="1"/>
</dbReference>
<feature type="transmembrane region" description="Helical" evidence="2">
    <location>
        <begin position="191"/>
        <end position="214"/>
    </location>
</feature>
<keyword evidence="2" id="KW-1133">Transmembrane helix</keyword>
<keyword evidence="4" id="KW-1185">Reference proteome</keyword>
<keyword evidence="2" id="KW-0812">Transmembrane</keyword>
<dbReference type="Proteomes" id="UP001177003">
    <property type="component" value="Chromosome 5"/>
</dbReference>
<feature type="region of interest" description="Disordered" evidence="1">
    <location>
        <begin position="145"/>
        <end position="171"/>
    </location>
</feature>
<gene>
    <name evidence="3" type="ORF">LSALG_LOCUS23413</name>
</gene>
<dbReference type="AlphaFoldDB" id="A0AA36E6A1"/>
<feature type="compositionally biased region" description="Acidic residues" evidence="1">
    <location>
        <begin position="158"/>
        <end position="169"/>
    </location>
</feature>
<name>A0AA36E6A1_LACSI</name>
<evidence type="ECO:0000313" key="3">
    <source>
        <dbReference type="EMBL" id="CAI9283842.1"/>
    </source>
</evidence>
<evidence type="ECO:0000313" key="4">
    <source>
        <dbReference type="Proteomes" id="UP001177003"/>
    </source>
</evidence>
<reference evidence="3" key="1">
    <citation type="submission" date="2023-04" db="EMBL/GenBank/DDBJ databases">
        <authorList>
            <person name="Vijverberg K."/>
            <person name="Xiong W."/>
            <person name="Schranz E."/>
        </authorList>
    </citation>
    <scope>NUCLEOTIDE SEQUENCE</scope>
</reference>